<dbReference type="Pfam" id="PF12223">
    <property type="entry name" value="DUF3602"/>
    <property type="match status" value="1"/>
</dbReference>
<dbReference type="EMBL" id="KV407454">
    <property type="protein sequence ID" value="KZF26838.1"/>
    <property type="molecule type" value="Genomic_DNA"/>
</dbReference>
<organism evidence="2 3">
    <name type="scientific">Xylona heveae (strain CBS 132557 / TC161)</name>
    <dbReference type="NCBI Taxonomy" id="1328760"/>
    <lineage>
        <taxon>Eukaryota</taxon>
        <taxon>Fungi</taxon>
        <taxon>Dikarya</taxon>
        <taxon>Ascomycota</taxon>
        <taxon>Pezizomycotina</taxon>
        <taxon>Xylonomycetes</taxon>
        <taxon>Xylonales</taxon>
        <taxon>Xylonaceae</taxon>
        <taxon>Xylona</taxon>
    </lineage>
</organism>
<gene>
    <name evidence="2" type="ORF">L228DRAFT_243365</name>
</gene>
<dbReference type="InParanoid" id="A0A165K036"/>
<dbReference type="RefSeq" id="XP_018192393.1">
    <property type="nucleotide sequence ID" value="XM_018331671.1"/>
</dbReference>
<protein>
    <submittedName>
        <fullName evidence="2">Uncharacterized protein</fullName>
    </submittedName>
</protein>
<dbReference type="GeneID" id="28896808"/>
<sequence>MASPKPSPRPSLESRPMSHGRGGAGNMGTDTGDRISAEDLVTPTIKSDMYTTGRGGTGNMAKNENPQVARESQDVEEPPRPQSRGEMHVGRGGAANVVRESDEIKAAAKEEAKVEAKREEQQAKAVAAQTPATNGTQAPGDEDKKKNKHEFRGWADKGKDFLFGKFLKNKA</sequence>
<feature type="compositionally biased region" description="Basic and acidic residues" evidence="1">
    <location>
        <begin position="141"/>
        <end position="152"/>
    </location>
</feature>
<dbReference type="Proteomes" id="UP000076632">
    <property type="component" value="Unassembled WGS sequence"/>
</dbReference>
<evidence type="ECO:0000313" key="3">
    <source>
        <dbReference type="Proteomes" id="UP000076632"/>
    </source>
</evidence>
<feature type="compositionally biased region" description="Basic and acidic residues" evidence="1">
    <location>
        <begin position="99"/>
        <end position="122"/>
    </location>
</feature>
<dbReference type="OrthoDB" id="3063476at2759"/>
<dbReference type="PANTHER" id="PTHR34693:SF1">
    <property type="entry name" value="PROTEIN PAR32"/>
    <property type="match status" value="1"/>
</dbReference>
<proteinExistence type="predicted"/>
<reference evidence="2 3" key="1">
    <citation type="journal article" date="2016" name="Fungal Biol.">
        <title>The genome of Xylona heveae provides a window into fungal endophytism.</title>
        <authorList>
            <person name="Gazis R."/>
            <person name="Kuo A."/>
            <person name="Riley R."/>
            <person name="LaButti K."/>
            <person name="Lipzen A."/>
            <person name="Lin J."/>
            <person name="Amirebrahimi M."/>
            <person name="Hesse C.N."/>
            <person name="Spatafora J.W."/>
            <person name="Henrissat B."/>
            <person name="Hainaut M."/>
            <person name="Grigoriev I.V."/>
            <person name="Hibbett D.S."/>
        </authorList>
    </citation>
    <scope>NUCLEOTIDE SEQUENCE [LARGE SCALE GENOMIC DNA]</scope>
    <source>
        <strain evidence="2 3">TC161</strain>
    </source>
</reference>
<keyword evidence="3" id="KW-1185">Reference proteome</keyword>
<dbReference type="OMA" id="NDFEHPE"/>
<evidence type="ECO:0000313" key="2">
    <source>
        <dbReference type="EMBL" id="KZF26838.1"/>
    </source>
</evidence>
<dbReference type="InterPro" id="IPR053203">
    <property type="entry name" value="Cisplatin_resist-associated"/>
</dbReference>
<dbReference type="InterPro" id="IPR022024">
    <property type="entry name" value="DUF3602"/>
</dbReference>
<dbReference type="PANTHER" id="PTHR34693">
    <property type="entry name" value="PROTEIN PAR32"/>
    <property type="match status" value="1"/>
</dbReference>
<accession>A0A165K036</accession>
<evidence type="ECO:0000256" key="1">
    <source>
        <dbReference type="SAM" id="MobiDB-lite"/>
    </source>
</evidence>
<feature type="compositionally biased region" description="Basic and acidic residues" evidence="1">
    <location>
        <begin position="71"/>
        <end position="89"/>
    </location>
</feature>
<feature type="region of interest" description="Disordered" evidence="1">
    <location>
        <begin position="1"/>
        <end position="152"/>
    </location>
</feature>
<name>A0A165K036_XYLHT</name>
<dbReference type="AlphaFoldDB" id="A0A165K036"/>